<comment type="caution">
    <text evidence="2">The sequence shown here is derived from an EMBL/GenBank/DDBJ whole genome shotgun (WGS) entry which is preliminary data.</text>
</comment>
<gene>
    <name evidence="2" type="ORF">GIB67_019659</name>
</gene>
<keyword evidence="1" id="KW-0472">Membrane</keyword>
<dbReference type="AlphaFoldDB" id="A0A7J7P4P0"/>
<accession>A0A7J7P4P0</accession>
<feature type="transmembrane region" description="Helical" evidence="1">
    <location>
        <begin position="7"/>
        <end position="26"/>
    </location>
</feature>
<reference evidence="2 3" key="1">
    <citation type="journal article" date="2020" name="IScience">
        <title>Genome Sequencing of the Endangered Kingdonia uniflora (Circaeasteraceae, Ranunculales) Reveals Potential Mechanisms of Evolutionary Specialization.</title>
        <authorList>
            <person name="Sun Y."/>
            <person name="Deng T."/>
            <person name="Zhang A."/>
            <person name="Moore M.J."/>
            <person name="Landis J.B."/>
            <person name="Lin N."/>
            <person name="Zhang H."/>
            <person name="Zhang X."/>
            <person name="Huang J."/>
            <person name="Zhang X."/>
            <person name="Sun H."/>
            <person name="Wang H."/>
        </authorList>
    </citation>
    <scope>NUCLEOTIDE SEQUENCE [LARGE SCALE GENOMIC DNA]</scope>
    <source>
        <strain evidence="2">TB1705</strain>
        <tissue evidence="2">Leaf</tissue>
    </source>
</reference>
<sequence>CSQKNHNLLFHASSLSLSLTILLLLLSYEDVSPRSPALNWREKNPITTITLLQLSYLYLGSSPHLFVEFWRQFSLFFPCIYATSPFLNLYLTDAMFYPIFQEL</sequence>
<keyword evidence="1" id="KW-1133">Transmembrane helix</keyword>
<proteinExistence type="predicted"/>
<evidence type="ECO:0000256" key="1">
    <source>
        <dbReference type="SAM" id="Phobius"/>
    </source>
</evidence>
<feature type="non-terminal residue" evidence="2">
    <location>
        <position position="1"/>
    </location>
</feature>
<protein>
    <submittedName>
        <fullName evidence="2">Uncharacterized protein</fullName>
    </submittedName>
</protein>
<dbReference type="Proteomes" id="UP000541444">
    <property type="component" value="Unassembled WGS sequence"/>
</dbReference>
<keyword evidence="3" id="KW-1185">Reference proteome</keyword>
<organism evidence="2 3">
    <name type="scientific">Kingdonia uniflora</name>
    <dbReference type="NCBI Taxonomy" id="39325"/>
    <lineage>
        <taxon>Eukaryota</taxon>
        <taxon>Viridiplantae</taxon>
        <taxon>Streptophyta</taxon>
        <taxon>Embryophyta</taxon>
        <taxon>Tracheophyta</taxon>
        <taxon>Spermatophyta</taxon>
        <taxon>Magnoliopsida</taxon>
        <taxon>Ranunculales</taxon>
        <taxon>Circaeasteraceae</taxon>
        <taxon>Kingdonia</taxon>
    </lineage>
</organism>
<evidence type="ECO:0000313" key="2">
    <source>
        <dbReference type="EMBL" id="KAF6174283.1"/>
    </source>
</evidence>
<evidence type="ECO:0000313" key="3">
    <source>
        <dbReference type="Proteomes" id="UP000541444"/>
    </source>
</evidence>
<keyword evidence="1" id="KW-0812">Transmembrane</keyword>
<name>A0A7J7P4P0_9MAGN</name>
<dbReference type="EMBL" id="JACGCM010000281">
    <property type="protein sequence ID" value="KAF6174283.1"/>
    <property type="molecule type" value="Genomic_DNA"/>
</dbReference>
<feature type="transmembrane region" description="Helical" evidence="1">
    <location>
        <begin position="79"/>
        <end position="100"/>
    </location>
</feature>